<keyword evidence="5" id="KW-0560">Oxidoreductase</keyword>
<dbReference type="GO" id="GO:0004601">
    <property type="term" value="F:peroxidase activity"/>
    <property type="evidence" value="ECO:0007669"/>
    <property type="project" value="UniProtKB-KW"/>
</dbReference>
<keyword evidence="4" id="KW-0479">Metal-binding</keyword>
<reference evidence="10 11" key="1">
    <citation type="submission" date="2023-04" db="EMBL/GenBank/DDBJ databases">
        <title>Colletotrichum tabacum stain YC1 causing leaf anthracnose on Nicotiana tabacum(L.) cv.</title>
        <authorList>
            <person name="Ji Z."/>
            <person name="Wang M."/>
            <person name="Zhang J."/>
            <person name="Wang N."/>
            <person name="Zhou Z."/>
        </authorList>
    </citation>
    <scope>NUCLEOTIDE SEQUENCE [LARGE SCALE GENOMIC DNA]</scope>
    <source>
        <strain evidence="10 11">YC1</strain>
    </source>
</reference>
<dbReference type="Proteomes" id="UP001327957">
    <property type="component" value="Unassembled WGS sequence"/>
</dbReference>
<name>A0AAV9TMS8_9PEZI</name>
<dbReference type="EMBL" id="JASAOK010000016">
    <property type="protein sequence ID" value="KAK6223006.1"/>
    <property type="molecule type" value="Genomic_DNA"/>
</dbReference>
<feature type="chain" id="PRO_5043373264" description="Heme haloperoxidase family profile domain-containing protein" evidence="8">
    <location>
        <begin position="17"/>
        <end position="281"/>
    </location>
</feature>
<keyword evidence="11" id="KW-1185">Reference proteome</keyword>
<comment type="caution">
    <text evidence="10">The sequence shown here is derived from an EMBL/GenBank/DDBJ whole genome shotgun (WGS) entry which is preliminary data.</text>
</comment>
<proteinExistence type="inferred from homology"/>
<protein>
    <recommendedName>
        <fullName evidence="9">Heme haloperoxidase family profile domain-containing protein</fullName>
    </recommendedName>
</protein>
<dbReference type="InterPro" id="IPR036851">
    <property type="entry name" value="Chloroperoxidase-like_sf"/>
</dbReference>
<evidence type="ECO:0000256" key="3">
    <source>
        <dbReference type="ARBA" id="ARBA00022617"/>
    </source>
</evidence>
<evidence type="ECO:0000259" key="9">
    <source>
        <dbReference type="PROSITE" id="PS51405"/>
    </source>
</evidence>
<feature type="domain" description="Heme haloperoxidase family profile" evidence="9">
    <location>
        <begin position="51"/>
        <end position="265"/>
    </location>
</feature>
<evidence type="ECO:0000256" key="2">
    <source>
        <dbReference type="ARBA" id="ARBA00022559"/>
    </source>
</evidence>
<keyword evidence="6" id="KW-0408">Iron</keyword>
<evidence type="ECO:0000313" key="11">
    <source>
        <dbReference type="Proteomes" id="UP001327957"/>
    </source>
</evidence>
<comment type="cofactor">
    <cofactor evidence="1">
        <name>heme b</name>
        <dbReference type="ChEBI" id="CHEBI:60344"/>
    </cofactor>
</comment>
<comment type="similarity">
    <text evidence="7">Belongs to the chloroperoxidase family.</text>
</comment>
<evidence type="ECO:0000256" key="4">
    <source>
        <dbReference type="ARBA" id="ARBA00022723"/>
    </source>
</evidence>
<dbReference type="InterPro" id="IPR000028">
    <property type="entry name" value="Chloroperoxidase"/>
</dbReference>
<evidence type="ECO:0000256" key="6">
    <source>
        <dbReference type="ARBA" id="ARBA00023004"/>
    </source>
</evidence>
<evidence type="ECO:0000256" key="8">
    <source>
        <dbReference type="SAM" id="SignalP"/>
    </source>
</evidence>
<evidence type="ECO:0000313" key="10">
    <source>
        <dbReference type="EMBL" id="KAK6223006.1"/>
    </source>
</evidence>
<dbReference type="PANTHER" id="PTHR33577:SF9">
    <property type="entry name" value="PEROXIDASE STCC"/>
    <property type="match status" value="1"/>
</dbReference>
<feature type="signal peptide" evidence="8">
    <location>
        <begin position="1"/>
        <end position="16"/>
    </location>
</feature>
<dbReference type="AlphaFoldDB" id="A0AAV9TMS8"/>
<evidence type="ECO:0000256" key="1">
    <source>
        <dbReference type="ARBA" id="ARBA00001970"/>
    </source>
</evidence>
<keyword evidence="8" id="KW-0732">Signal</keyword>
<evidence type="ECO:0000256" key="7">
    <source>
        <dbReference type="ARBA" id="ARBA00025795"/>
    </source>
</evidence>
<accession>A0AAV9TMS8</accession>
<dbReference type="Pfam" id="PF01328">
    <property type="entry name" value="Peroxidase_2"/>
    <property type="match status" value="1"/>
</dbReference>
<keyword evidence="2" id="KW-0575">Peroxidase</keyword>
<organism evidence="10 11">
    <name type="scientific">Colletotrichum tabaci</name>
    <dbReference type="NCBI Taxonomy" id="1209068"/>
    <lineage>
        <taxon>Eukaryota</taxon>
        <taxon>Fungi</taxon>
        <taxon>Dikarya</taxon>
        <taxon>Ascomycota</taxon>
        <taxon>Pezizomycotina</taxon>
        <taxon>Sordariomycetes</taxon>
        <taxon>Hypocreomycetidae</taxon>
        <taxon>Glomerellales</taxon>
        <taxon>Glomerellaceae</taxon>
        <taxon>Colletotrichum</taxon>
        <taxon>Colletotrichum destructivum species complex</taxon>
    </lineage>
</organism>
<gene>
    <name evidence="10" type="ORF">QIS74_03851</name>
</gene>
<sequence>MKTSLVSLGALPVALGLPSFVNLGHGSLIGSTSSPKLSKFDIDSPSLLKPNHLTWTPPSAGDLRAPCPGLNTLANHGFIPHDGRNITSEIVQKGFKDAMNIDEALSAAAFKPALELNPGASFINLDMLHKHNFIEHDGSLSRRDMYFDPSNRFDKETFDAFIGYFERTTTINITTIANARARHALEMSRVNPNFTLPESAIPAATGECAFLLTIFGTPGTPVANRSYVEFFFRNERLPVELGWAPVDTPITLSPTIQQIANEIVAQTPSDVPLTYAPKSSG</sequence>
<dbReference type="SUPFAM" id="SSF47571">
    <property type="entry name" value="Cloroperoxidase"/>
    <property type="match status" value="1"/>
</dbReference>
<keyword evidence="3" id="KW-0349">Heme</keyword>
<dbReference type="Gene3D" id="1.10.489.10">
    <property type="entry name" value="Chloroperoxidase-like"/>
    <property type="match status" value="1"/>
</dbReference>
<dbReference type="PANTHER" id="PTHR33577">
    <property type="entry name" value="STERIGMATOCYSTIN BIOSYNTHESIS PEROXIDASE STCC-RELATED"/>
    <property type="match status" value="1"/>
</dbReference>
<dbReference type="PROSITE" id="PS51405">
    <property type="entry name" value="HEME_HALOPEROXIDASE"/>
    <property type="match status" value="1"/>
</dbReference>
<evidence type="ECO:0000256" key="5">
    <source>
        <dbReference type="ARBA" id="ARBA00023002"/>
    </source>
</evidence>
<dbReference type="GO" id="GO:0046872">
    <property type="term" value="F:metal ion binding"/>
    <property type="evidence" value="ECO:0007669"/>
    <property type="project" value="UniProtKB-KW"/>
</dbReference>